<dbReference type="EMBL" id="NWSY01000009">
    <property type="protein sequence ID" value="PDT23126.1"/>
    <property type="molecule type" value="Genomic_DNA"/>
</dbReference>
<evidence type="ECO:0000256" key="1">
    <source>
        <dbReference type="SAM" id="Phobius"/>
    </source>
</evidence>
<feature type="transmembrane region" description="Helical" evidence="1">
    <location>
        <begin position="95"/>
        <end position="124"/>
    </location>
</feature>
<reference evidence="2" key="2">
    <citation type="submission" date="2023-04" db="EMBL/GenBank/DDBJ databases">
        <title>Genomic characterization of faba bean (Vicia faba) microsymbionts in Mexican soils.</title>
        <authorList>
            <person name="Rivera Orduna F.N."/>
            <person name="Guevara-Luna J."/>
            <person name="Yan J."/>
            <person name="Arroyo-Herrera I."/>
            <person name="Li Y."/>
            <person name="Vasquez-Murrieta M.S."/>
            <person name="Wang E.T."/>
        </authorList>
    </citation>
    <scope>NUCLEOTIDE SEQUENCE</scope>
    <source>
        <strain evidence="2">CH26</strain>
    </source>
</reference>
<evidence type="ECO:0000313" key="3">
    <source>
        <dbReference type="EMBL" id="PDT23126.1"/>
    </source>
</evidence>
<dbReference type="GO" id="GO:0005886">
    <property type="term" value="C:plasma membrane"/>
    <property type="evidence" value="ECO:0007669"/>
    <property type="project" value="TreeGrafter"/>
</dbReference>
<dbReference type="RefSeq" id="WP_097534462.1">
    <property type="nucleotide sequence ID" value="NZ_JAVLSD010000007.1"/>
</dbReference>
<evidence type="ECO:0000313" key="4">
    <source>
        <dbReference type="Proteomes" id="UP000219914"/>
    </source>
</evidence>
<dbReference type="PANTHER" id="PTHR34980">
    <property type="entry name" value="INNER MEMBRANE PROTEIN-RELATED-RELATED"/>
    <property type="match status" value="1"/>
</dbReference>
<reference evidence="3 4" key="1">
    <citation type="submission" date="2017-09" db="EMBL/GenBank/DDBJ databases">
        <title>Comparative genomics of rhizobia isolated from Phaseolus vulgaris in China.</title>
        <authorList>
            <person name="Tong W."/>
        </authorList>
    </citation>
    <scope>NUCLEOTIDE SEQUENCE [LARGE SCALE GENOMIC DNA]</scope>
    <source>
        <strain evidence="3 4">FH14</strain>
    </source>
</reference>
<keyword evidence="1" id="KW-0472">Membrane</keyword>
<feature type="transmembrane region" description="Helical" evidence="1">
    <location>
        <begin position="28"/>
        <end position="54"/>
    </location>
</feature>
<proteinExistence type="predicted"/>
<dbReference type="Proteomes" id="UP001268610">
    <property type="component" value="Unassembled WGS sequence"/>
</dbReference>
<dbReference type="InterPro" id="IPR008523">
    <property type="entry name" value="DUF805"/>
</dbReference>
<keyword evidence="1" id="KW-0812">Transmembrane</keyword>
<gene>
    <name evidence="3" type="ORF">CO674_13930</name>
    <name evidence="2" type="ORF">RJJ65_09170</name>
</gene>
<dbReference type="EMBL" id="JAVLSF010000004">
    <property type="protein sequence ID" value="MDR9772827.1"/>
    <property type="molecule type" value="Genomic_DNA"/>
</dbReference>
<evidence type="ECO:0000313" key="2">
    <source>
        <dbReference type="EMBL" id="MDR9772827.1"/>
    </source>
</evidence>
<evidence type="ECO:0000313" key="5">
    <source>
        <dbReference type="Proteomes" id="UP001268610"/>
    </source>
</evidence>
<protein>
    <submittedName>
        <fullName evidence="2">DUF805 domain-containing protein</fullName>
    </submittedName>
</protein>
<name>A0A2A6KDY5_9HYPH</name>
<dbReference type="AlphaFoldDB" id="A0A2A6KDY5"/>
<feature type="transmembrane region" description="Helical" evidence="1">
    <location>
        <begin position="61"/>
        <end position="83"/>
    </location>
</feature>
<organism evidence="2 5">
    <name type="scientific">Rhizobium hidalgonense</name>
    <dbReference type="NCBI Taxonomy" id="1538159"/>
    <lineage>
        <taxon>Bacteria</taxon>
        <taxon>Pseudomonadati</taxon>
        <taxon>Pseudomonadota</taxon>
        <taxon>Alphaproteobacteria</taxon>
        <taxon>Hyphomicrobiales</taxon>
        <taxon>Rhizobiaceae</taxon>
        <taxon>Rhizobium/Agrobacterium group</taxon>
        <taxon>Rhizobium</taxon>
    </lineage>
</organism>
<dbReference type="Pfam" id="PF05656">
    <property type="entry name" value="DUF805"/>
    <property type="match status" value="1"/>
</dbReference>
<dbReference type="PANTHER" id="PTHR34980:SF2">
    <property type="entry name" value="INNER MEMBRANE PROTEIN YHAH-RELATED"/>
    <property type="match status" value="1"/>
</dbReference>
<keyword evidence="4" id="KW-1185">Reference proteome</keyword>
<keyword evidence="1" id="KW-1133">Transmembrane helix</keyword>
<comment type="caution">
    <text evidence="2">The sequence shown here is derived from an EMBL/GenBank/DDBJ whole genome shotgun (WGS) entry which is preliminary data.</text>
</comment>
<accession>A0A2A6KDY5</accession>
<dbReference type="Proteomes" id="UP000219914">
    <property type="component" value="Unassembled WGS sequence"/>
</dbReference>
<sequence>MGFTEAVRTVLTQKYATFSGRASRSEFWWFQLFYTLVLIAFLIVAALSGVFTNIENEPSSLLFIFGGIGGLFALAMFLPQISLQVRRFHDRNISAWWYLTLFLLNMIPAVGPIAGLAMLVITILRGTEGPNKFGPDPLRPEARAEVFA</sequence>